<dbReference type="InterPro" id="IPR036390">
    <property type="entry name" value="WH_DNA-bd_sf"/>
</dbReference>
<comment type="similarity">
    <text evidence="1">Belongs to the Fur family.</text>
</comment>
<keyword evidence="5" id="KW-0238">DNA-binding</keyword>
<keyword evidence="6" id="KW-0804">Transcription</keyword>
<evidence type="ECO:0000313" key="7">
    <source>
        <dbReference type="EMBL" id="MFC6705015.1"/>
    </source>
</evidence>
<proteinExistence type="inferred from homology"/>
<name>A0ABW2AEA2_9MICO</name>
<evidence type="ECO:0000256" key="5">
    <source>
        <dbReference type="ARBA" id="ARBA00023125"/>
    </source>
</evidence>
<evidence type="ECO:0000256" key="2">
    <source>
        <dbReference type="ARBA" id="ARBA00022491"/>
    </source>
</evidence>
<keyword evidence="8" id="KW-1185">Reference proteome</keyword>
<organism evidence="7 8">
    <name type="scientific">Flexivirga alba</name>
    <dbReference type="NCBI Taxonomy" id="702742"/>
    <lineage>
        <taxon>Bacteria</taxon>
        <taxon>Bacillati</taxon>
        <taxon>Actinomycetota</taxon>
        <taxon>Actinomycetes</taxon>
        <taxon>Micrococcales</taxon>
        <taxon>Dermacoccaceae</taxon>
        <taxon>Flexivirga</taxon>
    </lineage>
</organism>
<keyword evidence="4" id="KW-0805">Transcription regulation</keyword>
<dbReference type="Gene3D" id="1.10.10.10">
    <property type="entry name" value="Winged helix-like DNA-binding domain superfamily/Winged helix DNA-binding domain"/>
    <property type="match status" value="1"/>
</dbReference>
<comment type="caution">
    <text evidence="7">The sequence shown here is derived from an EMBL/GenBank/DDBJ whole genome shotgun (WGS) entry which is preliminary data.</text>
</comment>
<dbReference type="Pfam" id="PF01475">
    <property type="entry name" value="FUR"/>
    <property type="match status" value="1"/>
</dbReference>
<evidence type="ECO:0000256" key="1">
    <source>
        <dbReference type="ARBA" id="ARBA00007957"/>
    </source>
</evidence>
<dbReference type="Proteomes" id="UP001596298">
    <property type="component" value="Unassembled WGS sequence"/>
</dbReference>
<gene>
    <name evidence="7" type="ORF">ACFQDH_06965</name>
</gene>
<dbReference type="CDD" id="cd07153">
    <property type="entry name" value="Fur_like"/>
    <property type="match status" value="1"/>
</dbReference>
<dbReference type="InterPro" id="IPR036388">
    <property type="entry name" value="WH-like_DNA-bd_sf"/>
</dbReference>
<evidence type="ECO:0000256" key="6">
    <source>
        <dbReference type="ARBA" id="ARBA00023163"/>
    </source>
</evidence>
<sequence length="155" mass="17047">MRHTDEAPAVTEALGRLREKGERVTAARRAVLQVLDEARGHMCAEDIAERVDAAEPGVHRATIYRSLQSLSELGIVAHTHVPGSATIYHLKHSAASQHSHAHLQCTTCERFFDVPTDWLGPLGDRMREELGFELDSQHAALLGTCADCVTERSTN</sequence>
<dbReference type="Gene3D" id="3.30.1490.190">
    <property type="match status" value="1"/>
</dbReference>
<dbReference type="RefSeq" id="WP_382399775.1">
    <property type="nucleotide sequence ID" value="NZ_JBHSWH010000001.1"/>
</dbReference>
<dbReference type="InterPro" id="IPR002481">
    <property type="entry name" value="FUR"/>
</dbReference>
<accession>A0ABW2AEA2</accession>
<dbReference type="EMBL" id="JBHSWH010000001">
    <property type="protein sequence ID" value="MFC6705015.1"/>
    <property type="molecule type" value="Genomic_DNA"/>
</dbReference>
<keyword evidence="3" id="KW-0862">Zinc</keyword>
<protein>
    <submittedName>
        <fullName evidence="7">Fur family transcriptional regulator</fullName>
    </submittedName>
</protein>
<dbReference type="PANTHER" id="PTHR33202">
    <property type="entry name" value="ZINC UPTAKE REGULATION PROTEIN"/>
    <property type="match status" value="1"/>
</dbReference>
<keyword evidence="2" id="KW-0678">Repressor</keyword>
<evidence type="ECO:0000313" key="8">
    <source>
        <dbReference type="Proteomes" id="UP001596298"/>
    </source>
</evidence>
<dbReference type="PANTHER" id="PTHR33202:SF7">
    <property type="entry name" value="FERRIC UPTAKE REGULATION PROTEIN"/>
    <property type="match status" value="1"/>
</dbReference>
<evidence type="ECO:0000256" key="3">
    <source>
        <dbReference type="ARBA" id="ARBA00022833"/>
    </source>
</evidence>
<dbReference type="SUPFAM" id="SSF46785">
    <property type="entry name" value="Winged helix' DNA-binding domain"/>
    <property type="match status" value="1"/>
</dbReference>
<evidence type="ECO:0000256" key="4">
    <source>
        <dbReference type="ARBA" id="ARBA00023015"/>
    </source>
</evidence>
<dbReference type="InterPro" id="IPR043135">
    <property type="entry name" value="Fur_C"/>
</dbReference>
<reference evidence="8" key="1">
    <citation type="journal article" date="2019" name="Int. J. Syst. Evol. Microbiol.">
        <title>The Global Catalogue of Microorganisms (GCM) 10K type strain sequencing project: providing services to taxonomists for standard genome sequencing and annotation.</title>
        <authorList>
            <consortium name="The Broad Institute Genomics Platform"/>
            <consortium name="The Broad Institute Genome Sequencing Center for Infectious Disease"/>
            <person name="Wu L."/>
            <person name="Ma J."/>
        </authorList>
    </citation>
    <scope>NUCLEOTIDE SEQUENCE [LARGE SCALE GENOMIC DNA]</scope>
    <source>
        <strain evidence="8">CCUG 58127</strain>
    </source>
</reference>